<feature type="domain" description="DUF6933" evidence="1">
    <location>
        <begin position="5"/>
        <end position="146"/>
    </location>
</feature>
<organism evidence="2 3">
    <name type="scientific">Candidatus Intestinimonas pullistercoris</name>
    <dbReference type="NCBI Taxonomy" id="2838623"/>
    <lineage>
        <taxon>Bacteria</taxon>
        <taxon>Bacillati</taxon>
        <taxon>Bacillota</taxon>
        <taxon>Clostridia</taxon>
        <taxon>Eubacteriales</taxon>
        <taxon>Intestinimonas</taxon>
    </lineage>
</organism>
<name>A0A9D2SYY2_9FIRM</name>
<comment type="caution">
    <text evidence="2">The sequence shown here is derived from an EMBL/GenBank/DDBJ whole genome shotgun (WGS) entry which is preliminary data.</text>
</comment>
<reference evidence="2" key="2">
    <citation type="submission" date="2021-04" db="EMBL/GenBank/DDBJ databases">
        <authorList>
            <person name="Gilroy R."/>
        </authorList>
    </citation>
    <scope>NUCLEOTIDE SEQUENCE</scope>
    <source>
        <strain evidence="2">CHK186-1790</strain>
    </source>
</reference>
<dbReference type="InterPro" id="IPR053864">
    <property type="entry name" value="DUF6933"/>
</dbReference>
<dbReference type="AlphaFoldDB" id="A0A9D2SYY2"/>
<protein>
    <recommendedName>
        <fullName evidence="1">DUF6933 domain-containing protein</fullName>
    </recommendedName>
</protein>
<evidence type="ECO:0000313" key="2">
    <source>
        <dbReference type="EMBL" id="HJC40948.1"/>
    </source>
</evidence>
<dbReference type="EMBL" id="DWWJ01000094">
    <property type="protein sequence ID" value="HJC40948.1"/>
    <property type="molecule type" value="Genomic_DNA"/>
</dbReference>
<evidence type="ECO:0000313" key="3">
    <source>
        <dbReference type="Proteomes" id="UP000823882"/>
    </source>
</evidence>
<dbReference type="Pfam" id="PF22016">
    <property type="entry name" value="DUF6933"/>
    <property type="match status" value="1"/>
</dbReference>
<sequence>MELGMTFPLQRFLKRRPPPYGTEPDQRSCWDLHVIDLRGRKSLLAVHCYSRYAFVWYDVAPLQWADLPGLFRTGLAESLSAAGFSPAQTAACLQSAAAPALTRTHGRRAVAFLNRAWEDVLSLDLCLDPSSQAQPLLDHAVNSRPSRCAGVEGLGTGLERMRQSLADHGSIQDAF</sequence>
<dbReference type="Proteomes" id="UP000823882">
    <property type="component" value="Unassembled WGS sequence"/>
</dbReference>
<gene>
    <name evidence="2" type="ORF">H9701_05285</name>
</gene>
<reference evidence="2" key="1">
    <citation type="journal article" date="2021" name="PeerJ">
        <title>Extensive microbial diversity within the chicken gut microbiome revealed by metagenomics and culture.</title>
        <authorList>
            <person name="Gilroy R."/>
            <person name="Ravi A."/>
            <person name="Getino M."/>
            <person name="Pursley I."/>
            <person name="Horton D.L."/>
            <person name="Alikhan N.F."/>
            <person name="Baker D."/>
            <person name="Gharbi K."/>
            <person name="Hall N."/>
            <person name="Watson M."/>
            <person name="Adriaenssens E.M."/>
            <person name="Foster-Nyarko E."/>
            <person name="Jarju S."/>
            <person name="Secka A."/>
            <person name="Antonio M."/>
            <person name="Oren A."/>
            <person name="Chaudhuri R.R."/>
            <person name="La Ragione R."/>
            <person name="Hildebrand F."/>
            <person name="Pallen M.J."/>
        </authorList>
    </citation>
    <scope>NUCLEOTIDE SEQUENCE</scope>
    <source>
        <strain evidence="2">CHK186-1790</strain>
    </source>
</reference>
<proteinExistence type="predicted"/>
<evidence type="ECO:0000259" key="1">
    <source>
        <dbReference type="Pfam" id="PF22016"/>
    </source>
</evidence>
<accession>A0A9D2SYY2</accession>